<evidence type="ECO:0000256" key="4">
    <source>
        <dbReference type="ARBA" id="ARBA00022692"/>
    </source>
</evidence>
<dbReference type="SUPFAM" id="SSF82861">
    <property type="entry name" value="Mechanosensitive channel protein MscS (YggB), transmembrane region"/>
    <property type="match status" value="1"/>
</dbReference>
<dbReference type="EMBL" id="CP068047">
    <property type="protein sequence ID" value="QQR34614.1"/>
    <property type="molecule type" value="Genomic_DNA"/>
</dbReference>
<dbReference type="PANTHER" id="PTHR30221">
    <property type="entry name" value="SMALL-CONDUCTANCE MECHANOSENSITIVE CHANNEL"/>
    <property type="match status" value="1"/>
</dbReference>
<evidence type="ECO:0000259" key="8">
    <source>
        <dbReference type="Pfam" id="PF00924"/>
    </source>
</evidence>
<dbReference type="InterPro" id="IPR010920">
    <property type="entry name" value="LSM_dom_sf"/>
</dbReference>
<dbReference type="Gene3D" id="1.10.287.1260">
    <property type="match status" value="1"/>
</dbReference>
<feature type="domain" description="Mechanosensitive ion channel transmembrane helices 2/3" evidence="9">
    <location>
        <begin position="62"/>
        <end position="102"/>
    </location>
</feature>
<comment type="similarity">
    <text evidence="2 7">Belongs to the MscS (TC 1.A.23) family.</text>
</comment>
<keyword evidence="6 7" id="KW-0472">Membrane</keyword>
<keyword evidence="5 7" id="KW-1133">Transmembrane helix</keyword>
<keyword evidence="7" id="KW-0407">Ion channel</keyword>
<organism evidence="10 11">
    <name type="scientific">Devosia oryziradicis</name>
    <dbReference type="NCBI Taxonomy" id="2801335"/>
    <lineage>
        <taxon>Bacteria</taxon>
        <taxon>Pseudomonadati</taxon>
        <taxon>Pseudomonadota</taxon>
        <taxon>Alphaproteobacteria</taxon>
        <taxon>Hyphomicrobiales</taxon>
        <taxon>Devosiaceae</taxon>
        <taxon>Devosia</taxon>
    </lineage>
</organism>
<dbReference type="SUPFAM" id="SSF50182">
    <property type="entry name" value="Sm-like ribonucleoproteins"/>
    <property type="match status" value="1"/>
</dbReference>
<evidence type="ECO:0000256" key="2">
    <source>
        <dbReference type="ARBA" id="ARBA00008017"/>
    </source>
</evidence>
<feature type="transmembrane region" description="Helical" evidence="7">
    <location>
        <begin position="12"/>
        <end position="41"/>
    </location>
</feature>
<dbReference type="Gene3D" id="3.30.70.100">
    <property type="match status" value="1"/>
</dbReference>
<evidence type="ECO:0000313" key="10">
    <source>
        <dbReference type="EMBL" id="QQR34614.1"/>
    </source>
</evidence>
<dbReference type="Pfam" id="PF21088">
    <property type="entry name" value="MS_channel_1st"/>
    <property type="match status" value="1"/>
</dbReference>
<keyword evidence="4 7" id="KW-0812">Transmembrane</keyword>
<keyword evidence="7" id="KW-0997">Cell inner membrane</keyword>
<comment type="subunit">
    <text evidence="7">Homoheptamer.</text>
</comment>
<sequence>MNDTVFGISLAWIIANAWSVLLALVVLVAGWFIAGIVSKYVSSLLSQRLRHDVTIGPLVGQVARYAILFVTIVIVLGQFGVETASILAVLGAAGLAVALALQGTLSNIAAGIMLLFLRPFNVGDSIDADGIVGTVVEVGLFATHLRTQEGVFLFAPNSKLSNAKIVNYSREPSRIIELKFDVPRNADLAEIRRQLAEGLGTSHAVPANPPEVLVDSLGASAMTLMARIPVKSADWRQARSDLQERLRTLLDNAGGFAPPAP</sequence>
<dbReference type="InterPro" id="IPR008910">
    <property type="entry name" value="MSC_TM_helix"/>
</dbReference>
<gene>
    <name evidence="10" type="ORF">JI749_09440</name>
</gene>
<evidence type="ECO:0000259" key="9">
    <source>
        <dbReference type="Pfam" id="PF21088"/>
    </source>
</evidence>
<feature type="transmembrane region" description="Helical" evidence="7">
    <location>
        <begin position="62"/>
        <end position="81"/>
    </location>
</feature>
<accession>A0ABX7BUA3</accession>
<dbReference type="Gene3D" id="2.30.30.60">
    <property type="match status" value="1"/>
</dbReference>
<keyword evidence="11" id="KW-1185">Reference proteome</keyword>
<protein>
    <recommendedName>
        <fullName evidence="7">Small-conductance mechanosensitive channel</fullName>
    </recommendedName>
</protein>
<proteinExistence type="inferred from homology"/>
<dbReference type="SUPFAM" id="SSF82689">
    <property type="entry name" value="Mechanosensitive channel protein MscS (YggB), C-terminal domain"/>
    <property type="match status" value="1"/>
</dbReference>
<feature type="transmembrane region" description="Helical" evidence="7">
    <location>
        <begin position="87"/>
        <end position="117"/>
    </location>
</feature>
<dbReference type="RefSeq" id="WP_201652584.1">
    <property type="nucleotide sequence ID" value="NZ_CP068047.1"/>
</dbReference>
<evidence type="ECO:0000256" key="1">
    <source>
        <dbReference type="ARBA" id="ARBA00004651"/>
    </source>
</evidence>
<evidence type="ECO:0000256" key="5">
    <source>
        <dbReference type="ARBA" id="ARBA00022989"/>
    </source>
</evidence>
<name>A0ABX7BUA3_9HYPH</name>
<dbReference type="InterPro" id="IPR023408">
    <property type="entry name" value="MscS_beta-dom_sf"/>
</dbReference>
<comment type="caution">
    <text evidence="7">Lacks conserved residue(s) required for the propagation of feature annotation.</text>
</comment>
<feature type="domain" description="Mechanosensitive ion channel MscS" evidence="8">
    <location>
        <begin position="104"/>
        <end position="170"/>
    </location>
</feature>
<reference evidence="10 11" key="1">
    <citation type="submission" date="2021-01" db="EMBL/GenBank/DDBJ databases">
        <title>Genome seq and assembly of Devosia sp. G19.</title>
        <authorList>
            <person name="Chhetri G."/>
        </authorList>
    </citation>
    <scope>NUCLEOTIDE SEQUENCE [LARGE SCALE GENOMIC DNA]</scope>
    <source>
        <strain evidence="10 11">G19</strain>
    </source>
</reference>
<keyword evidence="3" id="KW-1003">Cell membrane</keyword>
<dbReference type="PANTHER" id="PTHR30221:SF8">
    <property type="entry name" value="SMALL-CONDUCTANCE MECHANOSENSITIVE CHANNEL"/>
    <property type="match status" value="1"/>
</dbReference>
<evidence type="ECO:0000256" key="6">
    <source>
        <dbReference type="ARBA" id="ARBA00023136"/>
    </source>
</evidence>
<evidence type="ECO:0000256" key="3">
    <source>
        <dbReference type="ARBA" id="ARBA00022475"/>
    </source>
</evidence>
<dbReference type="Pfam" id="PF00924">
    <property type="entry name" value="MS_channel_2nd"/>
    <property type="match status" value="1"/>
</dbReference>
<comment type="subcellular location">
    <subcellularLocation>
        <location evidence="7">Cell inner membrane</location>
        <topology evidence="7">Multi-pass membrane protein</topology>
    </subcellularLocation>
    <subcellularLocation>
        <location evidence="1">Cell membrane</location>
        <topology evidence="1">Multi-pass membrane protein</topology>
    </subcellularLocation>
</comment>
<dbReference type="Proteomes" id="UP000595460">
    <property type="component" value="Chromosome"/>
</dbReference>
<evidence type="ECO:0000256" key="7">
    <source>
        <dbReference type="RuleBase" id="RU369025"/>
    </source>
</evidence>
<dbReference type="InterPro" id="IPR011014">
    <property type="entry name" value="MscS_channel_TM-2"/>
</dbReference>
<comment type="function">
    <text evidence="7">Mechanosensitive channel that participates in the regulation of osmotic pressure changes within the cell, opening in response to stretch forces in the membrane lipid bilayer, without the need for other proteins. Contributes to normal resistance to hypoosmotic shock. Forms an ion channel of 1.0 nanosiemens conductance with a slight preference for anions.</text>
</comment>
<keyword evidence="7" id="KW-0406">Ion transport</keyword>
<dbReference type="InterPro" id="IPR011066">
    <property type="entry name" value="MscS_channel_C_sf"/>
</dbReference>
<dbReference type="Pfam" id="PF05552">
    <property type="entry name" value="MS_channel_1st_1"/>
    <property type="match status" value="1"/>
</dbReference>
<keyword evidence="7" id="KW-0813">Transport</keyword>
<dbReference type="InterPro" id="IPR045275">
    <property type="entry name" value="MscS_archaea/bacteria_type"/>
</dbReference>
<dbReference type="InterPro" id="IPR006685">
    <property type="entry name" value="MscS_channel_2nd"/>
</dbReference>
<dbReference type="InterPro" id="IPR049142">
    <property type="entry name" value="MS_channel_1st"/>
</dbReference>
<evidence type="ECO:0000313" key="11">
    <source>
        <dbReference type="Proteomes" id="UP000595460"/>
    </source>
</evidence>